<gene>
    <name evidence="1" type="ORF">ACFP81_06415</name>
</gene>
<protein>
    <submittedName>
        <fullName evidence="1">Uncharacterized protein</fullName>
    </submittedName>
</protein>
<dbReference type="RefSeq" id="WP_380082685.1">
    <property type="nucleotide sequence ID" value="NZ_JBHSWD010000001.1"/>
</dbReference>
<organism evidence="1 2">
    <name type="scientific">Deinococcus lacus</name>
    <dbReference type="NCBI Taxonomy" id="392561"/>
    <lineage>
        <taxon>Bacteria</taxon>
        <taxon>Thermotogati</taxon>
        <taxon>Deinococcota</taxon>
        <taxon>Deinococci</taxon>
        <taxon>Deinococcales</taxon>
        <taxon>Deinococcaceae</taxon>
        <taxon>Deinococcus</taxon>
    </lineage>
</organism>
<dbReference type="EMBL" id="JBHSWD010000001">
    <property type="protein sequence ID" value="MFC6591679.1"/>
    <property type="molecule type" value="Genomic_DNA"/>
</dbReference>
<proteinExistence type="predicted"/>
<evidence type="ECO:0000313" key="1">
    <source>
        <dbReference type="EMBL" id="MFC6591679.1"/>
    </source>
</evidence>
<dbReference type="Proteomes" id="UP001596297">
    <property type="component" value="Unassembled WGS sequence"/>
</dbReference>
<comment type="caution">
    <text evidence="1">The sequence shown here is derived from an EMBL/GenBank/DDBJ whole genome shotgun (WGS) entry which is preliminary data.</text>
</comment>
<name>A0ABW1YFN0_9DEIO</name>
<sequence>MMDRAQALDILAEYAPALLLDGAGLLIDRHATLRVVGGVALTLYDPYAAALAYLMHPNTVKQRSEGGVSETYIDPVQVAEYLRQMSAQLQANWPLDDAVTAQQPNLDLTLDIRGWGA</sequence>
<keyword evidence="2" id="KW-1185">Reference proteome</keyword>
<reference evidence="2" key="1">
    <citation type="journal article" date="2019" name="Int. J. Syst. Evol. Microbiol.">
        <title>The Global Catalogue of Microorganisms (GCM) 10K type strain sequencing project: providing services to taxonomists for standard genome sequencing and annotation.</title>
        <authorList>
            <consortium name="The Broad Institute Genomics Platform"/>
            <consortium name="The Broad Institute Genome Sequencing Center for Infectious Disease"/>
            <person name="Wu L."/>
            <person name="Ma J."/>
        </authorList>
    </citation>
    <scope>NUCLEOTIDE SEQUENCE [LARGE SCALE GENOMIC DNA]</scope>
    <source>
        <strain evidence="2">CGMCC 1.15772</strain>
    </source>
</reference>
<evidence type="ECO:0000313" key="2">
    <source>
        <dbReference type="Proteomes" id="UP001596297"/>
    </source>
</evidence>
<accession>A0ABW1YFN0</accession>